<dbReference type="AlphaFoldDB" id="A0A370DA99"/>
<keyword evidence="2" id="KW-0472">Membrane</keyword>
<proteinExistence type="inferred from homology"/>
<evidence type="ECO:0000313" key="4">
    <source>
        <dbReference type="Proteomes" id="UP000254266"/>
    </source>
</evidence>
<comment type="caution">
    <text evidence="3">The sequence shown here is derived from an EMBL/GenBank/DDBJ whole genome shotgun (WGS) entry which is preliminary data.</text>
</comment>
<keyword evidence="2" id="KW-1133">Transmembrane helix</keyword>
<reference evidence="3 4" key="1">
    <citation type="journal article" date="2018" name="ISME J.">
        <title>Endosymbiont genomes yield clues of tubeworm success.</title>
        <authorList>
            <person name="Li Y."/>
            <person name="Liles M.R."/>
            <person name="Halanych K.M."/>
        </authorList>
    </citation>
    <scope>NUCLEOTIDE SEQUENCE [LARGE SCALE GENOMIC DNA]</scope>
    <source>
        <strain evidence="3">A1464</strain>
    </source>
</reference>
<organism evidence="3 4">
    <name type="scientific">endosymbiont of Galathealinum brachiosum</name>
    <dbReference type="NCBI Taxonomy" id="2200906"/>
    <lineage>
        <taxon>Bacteria</taxon>
        <taxon>Pseudomonadati</taxon>
        <taxon>Pseudomonadota</taxon>
        <taxon>Gammaproteobacteria</taxon>
        <taxon>sulfur-oxidizing symbionts</taxon>
    </lineage>
</organism>
<evidence type="ECO:0000256" key="2">
    <source>
        <dbReference type="SAM" id="Phobius"/>
    </source>
</evidence>
<sequence>MDNKKFNVTILQTQTSESLAGQLAKLFKISPEKALQILQKESFIIKKQTDKTTAEKFHKAISSVGVNCRIDEIITEEESALPEIEEVKTSAQAKPLTDITRPEITPLHSEHASLSLADGPADKNTPDTQDVIKDIDPANFCPDCGTIRASANSACLHCGYDPEELKRNKTKATLIKAGIIFIIFIICAAIAYPFYQQYARQKKIEKDLMLAYDTRNAVTEFILKTNFWPNQNIDAGLDKQISNQTLKSVTVGESSTITVVLRAQALDGEEQTLIFTPHTLKGRIVWNCLKGTLKNEFRPELCRTQTE</sequence>
<evidence type="ECO:0000256" key="1">
    <source>
        <dbReference type="ARBA" id="ARBA00005233"/>
    </source>
</evidence>
<feature type="transmembrane region" description="Helical" evidence="2">
    <location>
        <begin position="174"/>
        <end position="195"/>
    </location>
</feature>
<dbReference type="Gene3D" id="3.30.700.10">
    <property type="entry name" value="Glycoprotein, Type 4 Pilin"/>
    <property type="match status" value="1"/>
</dbReference>
<comment type="similarity">
    <text evidence="1">Belongs to the N-Me-Phe pilin family.</text>
</comment>
<protein>
    <submittedName>
        <fullName evidence="3">Uncharacterized protein</fullName>
    </submittedName>
</protein>
<dbReference type="GO" id="GO:0009289">
    <property type="term" value="C:pilus"/>
    <property type="evidence" value="ECO:0007669"/>
    <property type="project" value="InterPro"/>
</dbReference>
<dbReference type="Proteomes" id="UP000254266">
    <property type="component" value="Unassembled WGS sequence"/>
</dbReference>
<keyword evidence="2" id="KW-0812">Transmembrane</keyword>
<evidence type="ECO:0000313" key="3">
    <source>
        <dbReference type="EMBL" id="RDH81510.1"/>
    </source>
</evidence>
<dbReference type="Pfam" id="PF00114">
    <property type="entry name" value="Pilin"/>
    <property type="match status" value="1"/>
</dbReference>
<keyword evidence="4" id="KW-1185">Reference proteome</keyword>
<name>A0A370DA99_9GAMM</name>
<accession>A0A370DA99</accession>
<dbReference type="InterPro" id="IPR001082">
    <property type="entry name" value="Pilin"/>
</dbReference>
<dbReference type="EMBL" id="QFXC01000013">
    <property type="protein sequence ID" value="RDH81510.1"/>
    <property type="molecule type" value="Genomic_DNA"/>
</dbReference>
<dbReference type="GO" id="GO:0007155">
    <property type="term" value="P:cell adhesion"/>
    <property type="evidence" value="ECO:0007669"/>
    <property type="project" value="InterPro"/>
</dbReference>
<gene>
    <name evidence="3" type="ORF">DIZ80_15635</name>
</gene>
<dbReference type="SUPFAM" id="SSF54523">
    <property type="entry name" value="Pili subunits"/>
    <property type="match status" value="1"/>
</dbReference>
<dbReference type="InterPro" id="IPR045584">
    <property type="entry name" value="Pilin-like"/>
</dbReference>